<dbReference type="KEGG" id="eec:EcWSU1_02160"/>
<dbReference type="Proteomes" id="UP000007838">
    <property type="component" value="Chromosome"/>
</dbReference>
<sequence>MTAGELLRAPDDVQQDEILLVIRDGMMHIGAIGLDAQAAQKMGNGFLGFSSRKFSNITHDPSSSLAFVLTLLYPQIQPVNALAYARKQQKDDKLKTDFPPSGHCAGV</sequence>
<dbReference type="HOGENOM" id="CLU_2205939_0_0_6"/>
<evidence type="ECO:0000313" key="2">
    <source>
        <dbReference type="Proteomes" id="UP000007838"/>
    </source>
</evidence>
<organism evidence="1 2">
    <name type="scientific">Enterobacter ludwigii</name>
    <dbReference type="NCBI Taxonomy" id="299767"/>
    <lineage>
        <taxon>Bacteria</taxon>
        <taxon>Pseudomonadati</taxon>
        <taxon>Pseudomonadota</taxon>
        <taxon>Gammaproteobacteria</taxon>
        <taxon>Enterobacterales</taxon>
        <taxon>Enterobacteriaceae</taxon>
        <taxon>Enterobacter</taxon>
        <taxon>Enterobacter cloacae complex</taxon>
    </lineage>
</organism>
<dbReference type="EMBL" id="CP002886">
    <property type="protein sequence ID" value="AEW73597.1"/>
    <property type="molecule type" value="Genomic_DNA"/>
</dbReference>
<name>G8LPE2_9ENTR</name>
<gene>
    <name evidence="1" type="ORF">EcWSU1_02160</name>
</gene>
<accession>G8LPE2</accession>
<evidence type="ECO:0000313" key="1">
    <source>
        <dbReference type="EMBL" id="AEW73597.1"/>
    </source>
</evidence>
<protein>
    <submittedName>
        <fullName evidence="1">Uncharacterized protein</fullName>
    </submittedName>
</protein>
<proteinExistence type="predicted"/>
<reference evidence="1 2" key="1">
    <citation type="journal article" date="2011" name="Stand. Genomic Sci.">
        <title>Complete genome of the onion pathogen Enterobacter cloacae EcWSU1.</title>
        <authorList>
            <person name="Humann J.L."/>
            <person name="Wildung M."/>
            <person name="Cheng C.H."/>
            <person name="Lee T."/>
            <person name="Stewart J.E."/>
            <person name="Drew J.C."/>
            <person name="Triplett E.W."/>
            <person name="Main D."/>
            <person name="Schroeder B.K."/>
        </authorList>
    </citation>
    <scope>NUCLEOTIDE SEQUENCE [LARGE SCALE GENOMIC DNA]</scope>
    <source>
        <strain evidence="1 2">EcWSU1</strain>
    </source>
</reference>
<dbReference type="AlphaFoldDB" id="G8LPE2"/>